<dbReference type="PANTHER" id="PTHR42693">
    <property type="entry name" value="ARYLSULFATASE FAMILY MEMBER"/>
    <property type="match status" value="1"/>
</dbReference>
<reference evidence="7 8" key="1">
    <citation type="submission" date="2019-04" db="EMBL/GenBank/DDBJ databases">
        <authorList>
            <person name="Van Vliet M D."/>
        </authorList>
    </citation>
    <scope>NUCLEOTIDE SEQUENCE [LARGE SCALE GENOMIC DNA]</scope>
    <source>
        <strain evidence="7 8">F1</strain>
    </source>
</reference>
<dbReference type="InterPro" id="IPR000917">
    <property type="entry name" value="Sulfatase_N"/>
</dbReference>
<dbReference type="AlphaFoldDB" id="A0A6C2U3C2"/>
<name>A0A6C2U3C2_PONDE</name>
<dbReference type="Gene3D" id="3.40.720.10">
    <property type="entry name" value="Alkaline Phosphatase, subunit A"/>
    <property type="match status" value="1"/>
</dbReference>
<dbReference type="InterPro" id="IPR024607">
    <property type="entry name" value="Sulfatase_CS"/>
</dbReference>
<dbReference type="SUPFAM" id="SSF53649">
    <property type="entry name" value="Alkaline phosphatase-like"/>
    <property type="match status" value="1"/>
</dbReference>
<dbReference type="RefSeq" id="WP_136079976.1">
    <property type="nucleotide sequence ID" value="NZ_CAAHFG010000001.1"/>
</dbReference>
<dbReference type="InterPro" id="IPR017850">
    <property type="entry name" value="Alkaline_phosphatase_core_sf"/>
</dbReference>
<feature type="signal peptide" evidence="5">
    <location>
        <begin position="1"/>
        <end position="19"/>
    </location>
</feature>
<organism evidence="7 8">
    <name type="scientific">Pontiella desulfatans</name>
    <dbReference type="NCBI Taxonomy" id="2750659"/>
    <lineage>
        <taxon>Bacteria</taxon>
        <taxon>Pseudomonadati</taxon>
        <taxon>Kiritimatiellota</taxon>
        <taxon>Kiritimatiellia</taxon>
        <taxon>Kiritimatiellales</taxon>
        <taxon>Pontiellaceae</taxon>
        <taxon>Pontiella</taxon>
    </lineage>
</organism>
<evidence type="ECO:0000256" key="3">
    <source>
        <dbReference type="ARBA" id="ARBA00022801"/>
    </source>
</evidence>
<dbReference type="Proteomes" id="UP000366872">
    <property type="component" value="Unassembled WGS sequence"/>
</dbReference>
<evidence type="ECO:0000256" key="5">
    <source>
        <dbReference type="SAM" id="SignalP"/>
    </source>
</evidence>
<feature type="domain" description="Sulfatase N-terminal" evidence="6">
    <location>
        <begin position="24"/>
        <end position="331"/>
    </location>
</feature>
<dbReference type="Pfam" id="PF00884">
    <property type="entry name" value="Sulfatase"/>
    <property type="match status" value="1"/>
</dbReference>
<accession>A0A6C2U3C2</accession>
<evidence type="ECO:0000313" key="8">
    <source>
        <dbReference type="Proteomes" id="UP000366872"/>
    </source>
</evidence>
<dbReference type="InterPro" id="IPR050738">
    <property type="entry name" value="Sulfatase"/>
</dbReference>
<dbReference type="GO" id="GO:0004065">
    <property type="term" value="F:arylsulfatase activity"/>
    <property type="evidence" value="ECO:0007669"/>
    <property type="project" value="TreeGrafter"/>
</dbReference>
<evidence type="ECO:0000256" key="2">
    <source>
        <dbReference type="ARBA" id="ARBA00022723"/>
    </source>
</evidence>
<dbReference type="EMBL" id="CAAHFG010000001">
    <property type="protein sequence ID" value="VGO14502.1"/>
    <property type="molecule type" value="Genomic_DNA"/>
</dbReference>
<evidence type="ECO:0000256" key="4">
    <source>
        <dbReference type="ARBA" id="ARBA00022837"/>
    </source>
</evidence>
<feature type="chain" id="PRO_5028976946" evidence="5">
    <location>
        <begin position="20"/>
        <end position="600"/>
    </location>
</feature>
<gene>
    <name evidence="7" type="primary">atsA_188</name>
    <name evidence="7" type="ORF">PDESU_03064</name>
</gene>
<keyword evidence="5" id="KW-0732">Signal</keyword>
<proteinExistence type="inferred from homology"/>
<dbReference type="PROSITE" id="PS51257">
    <property type="entry name" value="PROKAR_LIPOPROTEIN"/>
    <property type="match status" value="1"/>
</dbReference>
<dbReference type="PROSITE" id="PS00523">
    <property type="entry name" value="SULFATASE_1"/>
    <property type="match status" value="1"/>
</dbReference>
<evidence type="ECO:0000256" key="1">
    <source>
        <dbReference type="ARBA" id="ARBA00008779"/>
    </source>
</evidence>
<dbReference type="PANTHER" id="PTHR42693:SF53">
    <property type="entry name" value="ENDO-4-O-SULFATASE"/>
    <property type="match status" value="1"/>
</dbReference>
<comment type="similarity">
    <text evidence="1">Belongs to the sulfatase family.</text>
</comment>
<keyword evidence="2" id="KW-0479">Metal-binding</keyword>
<dbReference type="CDD" id="cd16146">
    <property type="entry name" value="ARS_like"/>
    <property type="match status" value="1"/>
</dbReference>
<dbReference type="FunFam" id="3.40.720.10:FF:000070">
    <property type="entry name" value="Arylsulfatase A"/>
    <property type="match status" value="1"/>
</dbReference>
<evidence type="ECO:0000259" key="6">
    <source>
        <dbReference type="Pfam" id="PF00884"/>
    </source>
</evidence>
<protein>
    <submittedName>
        <fullName evidence="7">Arylsulfatase</fullName>
    </submittedName>
</protein>
<dbReference type="GO" id="GO:0046872">
    <property type="term" value="F:metal ion binding"/>
    <property type="evidence" value="ECO:0007669"/>
    <property type="project" value="UniProtKB-KW"/>
</dbReference>
<sequence length="600" mass="66688">MKAGWLSIFVAIASACAMAAKEKPNVVIVITDDQGWGDLGSTGNPWLKTPAIDKLREQSTMLCNYHVDPTCAPTRSALMTGRYSDRVGVWHTIQGRNMLREREITMADVFGKNGYATGMFGKWHLGDNFPYRPEDRGFSHTVYHGGGGVGQAPDYWGNDYFDDTYMKNGKFQRFEGYCTDVWFDEAKDFIRANKQGPFLAYIASNAPHSPNFVEEKYAEPYKNNKKIASAIFYGMIANIDENMDKLMAFLEAEGLAENTILVFTTDNGTAGGVGKNGSGYDGGMRGRKGSEYEGGHRVPFMIRWPNGKIDAGKEVGQLTAHVDILPTLIDLCELAAPAVDFDGTSIRDLLYGNGVLWPDRDLVVESQRVVDPVKWRKCAVMTDRWRLVNGTELYDLPADPRQATDVAGQHPEVFERLKGRYDQFWEDVSSEHDLTSHIVVGHDKAEIVNLTSHDWLVEGVAWNQGQIAGGKSAKPGHWAIKVVRAGNYEISLRRWPAEADQPINSGDYGKAFGYTQARLRIGDADQTIEIPEGAKEVTFKVQLEKGVTSLAPLFMGGGVEATPYYAYITHRPRPGWQTPEGMGMPVYDPAYGRVPPQKKK</sequence>
<keyword evidence="8" id="KW-1185">Reference proteome</keyword>
<dbReference type="Gene3D" id="3.30.1120.10">
    <property type="match status" value="1"/>
</dbReference>
<keyword evidence="3" id="KW-0378">Hydrolase</keyword>
<keyword evidence="4" id="KW-0106">Calcium</keyword>
<evidence type="ECO:0000313" key="7">
    <source>
        <dbReference type="EMBL" id="VGO14502.1"/>
    </source>
</evidence>